<proteinExistence type="predicted"/>
<keyword evidence="2" id="KW-1185">Reference proteome</keyword>
<dbReference type="KEGG" id="rle:RL1278"/>
<dbReference type="EnsemblBacteria" id="CAK06774">
    <property type="protein sequence ID" value="CAK06774"/>
    <property type="gene ID" value="RL1278"/>
</dbReference>
<dbReference type="InterPro" id="IPR036390">
    <property type="entry name" value="WH_DNA-bd_sf"/>
</dbReference>
<dbReference type="AlphaFoldDB" id="Q1MJT6"/>
<dbReference type="EMBL" id="AM236080">
    <property type="protein sequence ID" value="CAK06774.1"/>
    <property type="molecule type" value="Genomic_DNA"/>
</dbReference>
<gene>
    <name evidence="1" type="ordered locus">RL1278</name>
</gene>
<organism evidence="1 2">
    <name type="scientific">Rhizobium johnstonii (strain DSM 114642 / LMG 32736 / 3841)</name>
    <name type="common">Rhizobium leguminosarum bv. viciae</name>
    <dbReference type="NCBI Taxonomy" id="216596"/>
    <lineage>
        <taxon>Bacteria</taxon>
        <taxon>Pseudomonadati</taxon>
        <taxon>Pseudomonadota</taxon>
        <taxon>Alphaproteobacteria</taxon>
        <taxon>Hyphomicrobiales</taxon>
        <taxon>Rhizobiaceae</taxon>
        <taxon>Rhizobium/Agrobacterium group</taxon>
        <taxon>Rhizobium</taxon>
        <taxon>Rhizobium johnstonii</taxon>
    </lineage>
</organism>
<protein>
    <recommendedName>
        <fullName evidence="3">Transcriptional regulator</fullName>
    </recommendedName>
</protein>
<evidence type="ECO:0008006" key="3">
    <source>
        <dbReference type="Google" id="ProtNLM"/>
    </source>
</evidence>
<dbReference type="eggNOG" id="COG2345">
    <property type="taxonomic scope" value="Bacteria"/>
</dbReference>
<dbReference type="HOGENOM" id="CLU_078469_2_0_5"/>
<dbReference type="PROSITE" id="PS00261">
    <property type="entry name" value="GLYCO_HORMONE_BETA_1"/>
    <property type="match status" value="1"/>
</dbReference>
<sequence length="210" mass="22720">MENMRQSPANRILILIKTDGPQLAVAIGDALGISGEAARQQLSKMAEEGLVEPVTLAAAGRGRPRQLWHLTTSGNRQFPDGHAELTANLLGTLVEQLGPAALDTVISAREAETLKRYREELSQAHDLAARVEALAGIRTREGYMADCWAEADGAFMLVENHCPICAAATACAGFCRSELETFRAVLGAEVERSEHILLGARRCAYRVTPR</sequence>
<dbReference type="InterPro" id="IPR036388">
    <property type="entry name" value="WH-like_DNA-bd_sf"/>
</dbReference>
<evidence type="ECO:0000313" key="2">
    <source>
        <dbReference type="Proteomes" id="UP000006575"/>
    </source>
</evidence>
<dbReference type="Gene3D" id="1.10.10.10">
    <property type="entry name" value="Winged helix-like DNA-binding domain superfamily/Winged helix DNA-binding domain"/>
    <property type="match status" value="1"/>
</dbReference>
<dbReference type="GO" id="GO:0005179">
    <property type="term" value="F:hormone activity"/>
    <property type="evidence" value="ECO:0007669"/>
    <property type="project" value="InterPro"/>
</dbReference>
<evidence type="ECO:0000313" key="1">
    <source>
        <dbReference type="EMBL" id="CAK06774.1"/>
    </source>
</evidence>
<dbReference type="GO" id="GO:0005576">
    <property type="term" value="C:extracellular region"/>
    <property type="evidence" value="ECO:0007669"/>
    <property type="project" value="InterPro"/>
</dbReference>
<reference evidence="1 2" key="1">
    <citation type="journal article" date="2006" name="Genome Biol.">
        <title>The genome of Rhizobium leguminosarum has recognizable core and accessory components.</title>
        <authorList>
            <person name="Young J.W."/>
            <person name="Crossman L.C."/>
            <person name="Johnston A.W.B."/>
            <person name="Thomson N.R."/>
            <person name="Ghazoui Z.F."/>
            <person name="Hull K.H."/>
            <person name="Wexler M."/>
            <person name="Curson A.R.J."/>
            <person name="Todd J.D."/>
            <person name="Poole P.S."/>
            <person name="Mauchline T.H."/>
            <person name="East A.K."/>
            <person name="Quail M.A."/>
            <person name="Churcher C."/>
            <person name="Arrowsmith C."/>
            <person name="Cherevach A."/>
            <person name="Chillingworth T."/>
            <person name="Clarke K."/>
            <person name="Cronin A."/>
            <person name="Davis P."/>
            <person name="Fraser A."/>
            <person name="Hance Z."/>
            <person name="Hauser H."/>
            <person name="Jagels K."/>
            <person name="Moule S."/>
            <person name="Mungall K."/>
            <person name="Norbertczak H."/>
            <person name="Rabbinowitsch E."/>
            <person name="Sanders M."/>
            <person name="Simmonds M."/>
            <person name="Whitehead S."/>
            <person name="Parkhill J."/>
        </authorList>
    </citation>
    <scope>NUCLEOTIDE SEQUENCE [LARGE SCALE GENOMIC DNA]</scope>
    <source>
        <strain evidence="2">DSM 114642 / LMG 32736 / 3841</strain>
    </source>
</reference>
<dbReference type="Proteomes" id="UP000006575">
    <property type="component" value="Chromosome"/>
</dbReference>
<dbReference type="InterPro" id="IPR018245">
    <property type="entry name" value="Gonadotropin_bsu_CS"/>
</dbReference>
<dbReference type="SUPFAM" id="SSF46785">
    <property type="entry name" value="Winged helix' DNA-binding domain"/>
    <property type="match status" value="1"/>
</dbReference>
<accession>Q1MJT6</accession>
<name>Q1MJT6_RHIJ3</name>